<keyword evidence="12" id="KW-1015">Disulfide bond</keyword>
<evidence type="ECO:0000256" key="9">
    <source>
        <dbReference type="ARBA" id="ARBA00022989"/>
    </source>
</evidence>
<evidence type="ECO:0000313" key="15">
    <source>
        <dbReference type="EMBL" id="MBC9784004.1"/>
    </source>
</evidence>
<proteinExistence type="predicted"/>
<dbReference type="Proteomes" id="UP000617402">
    <property type="component" value="Unassembled WGS sequence"/>
</dbReference>
<dbReference type="EMBL" id="JACVHF010000003">
    <property type="protein sequence ID" value="MBC9784004.1"/>
    <property type="molecule type" value="Genomic_DNA"/>
</dbReference>
<evidence type="ECO:0000256" key="3">
    <source>
        <dbReference type="ARBA" id="ARBA00022676"/>
    </source>
</evidence>
<evidence type="ECO:0000256" key="13">
    <source>
        <dbReference type="ARBA" id="ARBA00023180"/>
    </source>
</evidence>
<evidence type="ECO:0000313" key="16">
    <source>
        <dbReference type="Proteomes" id="UP000617402"/>
    </source>
</evidence>
<keyword evidence="8" id="KW-0735">Signal-anchor</keyword>
<dbReference type="InterPro" id="IPR003406">
    <property type="entry name" value="Glyco_trans_14"/>
</dbReference>
<reference evidence="15 16" key="1">
    <citation type="submission" date="2020-07" db="EMBL/GenBank/DDBJ databases">
        <title>Draft whole-genome sequence of Heliobacterium chlorum DSM 3682, type strain.</title>
        <authorList>
            <person name="Kyndt J.A."/>
            <person name="Meyer T.E."/>
            <person name="Imhoff J.F."/>
        </authorList>
    </citation>
    <scope>NUCLEOTIDE SEQUENCE [LARGE SCALE GENOMIC DNA]</scope>
    <source>
        <strain evidence="15 16">DSM 3682</strain>
    </source>
</reference>
<keyword evidence="16" id="KW-1185">Reference proteome</keyword>
<dbReference type="PANTHER" id="PTHR46025:SF3">
    <property type="entry name" value="XYLOSYLTRANSFERASE OXT"/>
    <property type="match status" value="1"/>
</dbReference>
<evidence type="ECO:0000256" key="1">
    <source>
        <dbReference type="ARBA" id="ARBA00004323"/>
    </source>
</evidence>
<keyword evidence="11" id="KW-0472">Membrane</keyword>
<keyword evidence="10" id="KW-0333">Golgi apparatus</keyword>
<keyword evidence="5" id="KW-0812">Transmembrane</keyword>
<evidence type="ECO:0000256" key="7">
    <source>
        <dbReference type="ARBA" id="ARBA00022824"/>
    </source>
</evidence>
<name>A0ABR7SZN4_HELCL</name>
<keyword evidence="6" id="KW-0479">Metal-binding</keyword>
<evidence type="ECO:0000256" key="12">
    <source>
        <dbReference type="ARBA" id="ARBA00023157"/>
    </source>
</evidence>
<evidence type="ECO:0000256" key="2">
    <source>
        <dbReference type="ARBA" id="ARBA00004648"/>
    </source>
</evidence>
<keyword evidence="4" id="KW-0808">Transferase</keyword>
<comment type="subcellular location">
    <subcellularLocation>
        <location evidence="2">Endoplasmic reticulum membrane</location>
        <topology evidence="2">Single-pass type II membrane protein</topology>
    </subcellularLocation>
    <subcellularLocation>
        <location evidence="1">Golgi apparatus membrane</location>
        <topology evidence="1">Single-pass type II membrane protein</topology>
    </subcellularLocation>
</comment>
<evidence type="ECO:0000256" key="8">
    <source>
        <dbReference type="ARBA" id="ARBA00022968"/>
    </source>
</evidence>
<dbReference type="PANTHER" id="PTHR46025">
    <property type="entry name" value="XYLOSYLTRANSFERASE OXT"/>
    <property type="match status" value="1"/>
</dbReference>
<evidence type="ECO:0000256" key="5">
    <source>
        <dbReference type="ARBA" id="ARBA00022692"/>
    </source>
</evidence>
<comment type="caution">
    <text evidence="15">The sequence shown here is derived from an EMBL/GenBank/DDBJ whole genome shotgun (WGS) entry which is preliminary data.</text>
</comment>
<gene>
    <name evidence="15" type="ORF">H1S01_05695</name>
</gene>
<keyword evidence="9" id="KW-1133">Transmembrane helix</keyword>
<organism evidence="15 16">
    <name type="scientific">Heliobacterium chlorum</name>
    <dbReference type="NCBI Taxonomy" id="2698"/>
    <lineage>
        <taxon>Bacteria</taxon>
        <taxon>Bacillati</taxon>
        <taxon>Bacillota</taxon>
        <taxon>Clostridia</taxon>
        <taxon>Eubacteriales</taxon>
        <taxon>Heliobacteriaceae</taxon>
        <taxon>Heliobacterium</taxon>
    </lineage>
</organism>
<evidence type="ECO:0000256" key="11">
    <source>
        <dbReference type="ARBA" id="ARBA00023136"/>
    </source>
</evidence>
<evidence type="ECO:0000256" key="10">
    <source>
        <dbReference type="ARBA" id="ARBA00023034"/>
    </source>
</evidence>
<evidence type="ECO:0000256" key="6">
    <source>
        <dbReference type="ARBA" id="ARBA00022723"/>
    </source>
</evidence>
<accession>A0ABR7SZN4</accession>
<protein>
    <recommendedName>
        <fullName evidence="14">Peptide O-xylosyltransferase</fullName>
    </recommendedName>
</protein>
<sequence>MKQAVLIMAHKNLNQVIRLIRSLSKSDFHFLVHLDSKMDVTDSEFCNLLNCSDNVFIVKKRISGVLDTWSLVEISLSLIELAKQIELNKNIHYSYYLLLSGQDYPIKSVEYITEFLGKTYPKPLIDCTPYDKHNWLYYKFNVIGIREISKYVDSKLNRGILRKIIKLPLIIYGSLLGWVYRNFLYDYKLYGGSAWWILPDKVIEFILHEIKTNGHKINKLKITNTPEETFFQIMTMASPLSNLVDLNPKDMVEQNCMTYAHFSDEGKPFMGHPYILTKEDFSKIVKLPQLFARKFDTVTDSNILDMIDRHIVNNT</sequence>
<dbReference type="InterPro" id="IPR043538">
    <property type="entry name" value="XYLT"/>
</dbReference>
<keyword evidence="13" id="KW-0325">Glycoprotein</keyword>
<evidence type="ECO:0000256" key="4">
    <source>
        <dbReference type="ARBA" id="ARBA00022679"/>
    </source>
</evidence>
<keyword evidence="3" id="KW-0328">Glycosyltransferase</keyword>
<evidence type="ECO:0000256" key="14">
    <source>
        <dbReference type="ARBA" id="ARBA00042865"/>
    </source>
</evidence>
<dbReference type="RefSeq" id="WP_188039121.1">
    <property type="nucleotide sequence ID" value="NZ_JACVHF010000003.1"/>
</dbReference>
<dbReference type="Pfam" id="PF02485">
    <property type="entry name" value="Branch"/>
    <property type="match status" value="1"/>
</dbReference>
<keyword evidence="7" id="KW-0256">Endoplasmic reticulum</keyword>